<dbReference type="AlphaFoldDB" id="A0A8S4BWQ1"/>
<feature type="transmembrane region" description="Helical" evidence="11">
    <location>
        <begin position="65"/>
        <end position="83"/>
    </location>
</feature>
<comment type="similarity">
    <text evidence="2">Belongs to the ACDP family.</text>
</comment>
<sequence>MAHFLLDASILIILIMLTSLFVSAEIAIVASRKSRLNSLSKQNKGARKALDLAGRPEDFLSTVQVGITLINVMIGIYGGAAISADIANLVGKFEVLYPYREEISYALVVILITYFTVLGEIIPKRIAMLYPERVASLTSYLMLFFTKLFYPFVKLLALSTKYVLKILKIKEPKAQFTMEELRMMVNQAEVAGMLAATERDMLRRIIHLSNTQVGAIMTPRNKMIWIDIRDKEKVNIQKIIKHPFHYLPVVDGGLNYVIGIATFKNISKDELNNQKISQKAQGSEVIYIPETARVSKLIDLFREKKVRIALVVDEYGDIEGLVTLDDVLKILVGDLAIGVNDKAPDIIKNSDSSYTVNGNILIEEVMSLLGVSSLPGDEEEDYRTLAGFMLSQIGQLPKIGDHFNSVGWSFNIVKMDKRRIERVLLRKTVF</sequence>
<dbReference type="InterPro" id="IPR051676">
    <property type="entry name" value="UPF0053_domain"/>
</dbReference>
<dbReference type="PANTHER" id="PTHR43099:SF2">
    <property type="entry name" value="UPF0053 PROTEIN YRKA"/>
    <property type="match status" value="1"/>
</dbReference>
<dbReference type="PROSITE" id="PS51846">
    <property type="entry name" value="CNNM"/>
    <property type="match status" value="1"/>
</dbReference>
<dbReference type="InterPro" id="IPR036318">
    <property type="entry name" value="FAD-bd_PCMH-like_sf"/>
</dbReference>
<keyword evidence="5" id="KW-0677">Repeat</keyword>
<dbReference type="SUPFAM" id="SSF56176">
    <property type="entry name" value="FAD-binding/transporter-associated domain-like"/>
    <property type="match status" value="1"/>
</dbReference>
<feature type="domain" description="CBS" evidence="12">
    <location>
        <begin position="281"/>
        <end position="337"/>
    </location>
</feature>
<keyword evidence="7 9" id="KW-0129">CBS domain</keyword>
<dbReference type="SUPFAM" id="SSF54631">
    <property type="entry name" value="CBS-domain pair"/>
    <property type="match status" value="1"/>
</dbReference>
<comment type="subcellular location">
    <subcellularLocation>
        <location evidence="1">Cell membrane</location>
        <topology evidence="1">Multi-pass membrane protein</topology>
    </subcellularLocation>
</comment>
<comment type="caution">
    <text evidence="14">The sequence shown here is derived from an EMBL/GenBank/DDBJ whole genome shotgun (WGS) entry which is preliminary data.</text>
</comment>
<evidence type="ECO:0000256" key="10">
    <source>
        <dbReference type="PROSITE-ProRule" id="PRU01193"/>
    </source>
</evidence>
<feature type="transmembrane region" description="Helical" evidence="11">
    <location>
        <begin position="134"/>
        <end position="153"/>
    </location>
</feature>
<evidence type="ECO:0000256" key="6">
    <source>
        <dbReference type="ARBA" id="ARBA00022989"/>
    </source>
</evidence>
<evidence type="ECO:0000259" key="13">
    <source>
        <dbReference type="PROSITE" id="PS51846"/>
    </source>
</evidence>
<evidence type="ECO:0000256" key="8">
    <source>
        <dbReference type="ARBA" id="ARBA00023136"/>
    </source>
</evidence>
<organism evidence="14 15">
    <name type="scientific">Hyalomma marginatum</name>
    <dbReference type="NCBI Taxonomy" id="34627"/>
    <lineage>
        <taxon>Eukaryota</taxon>
        <taxon>Metazoa</taxon>
        <taxon>Ecdysozoa</taxon>
        <taxon>Arthropoda</taxon>
        <taxon>Chelicerata</taxon>
        <taxon>Arachnida</taxon>
        <taxon>Acari</taxon>
        <taxon>Parasitiformes</taxon>
        <taxon>Ixodida</taxon>
        <taxon>Ixodoidea</taxon>
        <taxon>Ixodidae</taxon>
        <taxon>Hyalomminae</taxon>
        <taxon>Hyalomma</taxon>
    </lineage>
</organism>
<evidence type="ECO:0000256" key="3">
    <source>
        <dbReference type="ARBA" id="ARBA00022475"/>
    </source>
</evidence>
<keyword evidence="8 10" id="KW-0472">Membrane</keyword>
<name>A0A8S4BWQ1_9ACAR</name>
<dbReference type="InterPro" id="IPR000644">
    <property type="entry name" value="CBS_dom"/>
</dbReference>
<evidence type="ECO:0000256" key="1">
    <source>
        <dbReference type="ARBA" id="ARBA00004651"/>
    </source>
</evidence>
<evidence type="ECO:0000259" key="12">
    <source>
        <dbReference type="PROSITE" id="PS51371"/>
    </source>
</evidence>
<dbReference type="Gene3D" id="3.30.465.10">
    <property type="match status" value="1"/>
</dbReference>
<dbReference type="Proteomes" id="UP000837675">
    <property type="component" value="Unassembled WGS sequence"/>
</dbReference>
<dbReference type="InterPro" id="IPR002550">
    <property type="entry name" value="CNNM"/>
</dbReference>
<dbReference type="EMBL" id="CAJVAF010000309">
    <property type="protein sequence ID" value="CAG7595072.1"/>
    <property type="molecule type" value="Genomic_DNA"/>
</dbReference>
<keyword evidence="4 10" id="KW-0812">Transmembrane</keyword>
<evidence type="ECO:0000313" key="15">
    <source>
        <dbReference type="Proteomes" id="UP000837675"/>
    </source>
</evidence>
<accession>A0A8S4BWQ1</accession>
<evidence type="ECO:0000256" key="7">
    <source>
        <dbReference type="ARBA" id="ARBA00023122"/>
    </source>
</evidence>
<dbReference type="InterPro" id="IPR016169">
    <property type="entry name" value="FAD-bd_PCMH_sub2"/>
</dbReference>
<dbReference type="Pfam" id="PF03471">
    <property type="entry name" value="CorC_HlyC"/>
    <property type="match status" value="1"/>
</dbReference>
<feature type="domain" description="CNNM transmembrane" evidence="13">
    <location>
        <begin position="1"/>
        <end position="198"/>
    </location>
</feature>
<feature type="transmembrane region" description="Helical" evidence="11">
    <location>
        <begin position="103"/>
        <end position="122"/>
    </location>
</feature>
<dbReference type="Pfam" id="PF00571">
    <property type="entry name" value="CBS"/>
    <property type="match status" value="1"/>
</dbReference>
<evidence type="ECO:0000256" key="2">
    <source>
        <dbReference type="ARBA" id="ARBA00010484"/>
    </source>
</evidence>
<dbReference type="SMART" id="SM01091">
    <property type="entry name" value="CorC_HlyC"/>
    <property type="match status" value="1"/>
</dbReference>
<dbReference type="GO" id="GO:0050660">
    <property type="term" value="F:flavin adenine dinucleotide binding"/>
    <property type="evidence" value="ECO:0007669"/>
    <property type="project" value="InterPro"/>
</dbReference>
<dbReference type="SMART" id="SM00116">
    <property type="entry name" value="CBS"/>
    <property type="match status" value="2"/>
</dbReference>
<gene>
    <name evidence="14" type="ORF">MHYMCMPASI_00813</name>
</gene>
<keyword evidence="6 10" id="KW-1133">Transmembrane helix</keyword>
<dbReference type="CDD" id="cd04590">
    <property type="entry name" value="CBS_pair_CorC_HlyC_assoc"/>
    <property type="match status" value="1"/>
</dbReference>
<keyword evidence="15" id="KW-1185">Reference proteome</keyword>
<dbReference type="InterPro" id="IPR046342">
    <property type="entry name" value="CBS_dom_sf"/>
</dbReference>
<feature type="transmembrane region" description="Helical" evidence="11">
    <location>
        <begin position="6"/>
        <end position="30"/>
    </location>
</feature>
<evidence type="ECO:0000256" key="5">
    <source>
        <dbReference type="ARBA" id="ARBA00022737"/>
    </source>
</evidence>
<dbReference type="CDD" id="cd02205">
    <property type="entry name" value="CBS_pair_SF"/>
    <property type="match status" value="1"/>
</dbReference>
<dbReference type="GO" id="GO:0005886">
    <property type="term" value="C:plasma membrane"/>
    <property type="evidence" value="ECO:0007669"/>
    <property type="project" value="UniProtKB-SubCell"/>
</dbReference>
<dbReference type="PANTHER" id="PTHR43099">
    <property type="entry name" value="UPF0053 PROTEIN YRKA"/>
    <property type="match status" value="1"/>
</dbReference>
<dbReference type="InterPro" id="IPR044751">
    <property type="entry name" value="Ion_transp-like_CBS"/>
</dbReference>
<evidence type="ECO:0000256" key="4">
    <source>
        <dbReference type="ARBA" id="ARBA00022692"/>
    </source>
</evidence>
<keyword evidence="3" id="KW-1003">Cell membrane</keyword>
<evidence type="ECO:0000313" key="14">
    <source>
        <dbReference type="EMBL" id="CAG7595072.1"/>
    </source>
</evidence>
<proteinExistence type="inferred from homology"/>
<dbReference type="PROSITE" id="PS51371">
    <property type="entry name" value="CBS"/>
    <property type="match status" value="1"/>
</dbReference>
<dbReference type="Gene3D" id="3.10.580.10">
    <property type="entry name" value="CBS-domain"/>
    <property type="match status" value="1"/>
</dbReference>
<protein>
    <submittedName>
        <fullName evidence="14">HlyC/CorC family transporter</fullName>
    </submittedName>
</protein>
<dbReference type="InterPro" id="IPR005170">
    <property type="entry name" value="Transptr-assoc_dom"/>
</dbReference>
<dbReference type="Pfam" id="PF01595">
    <property type="entry name" value="CNNM"/>
    <property type="match status" value="1"/>
</dbReference>
<reference evidence="14" key="1">
    <citation type="submission" date="2021-06" db="EMBL/GenBank/DDBJ databases">
        <authorList>
            <person name="Nardi T."/>
            <person name="Nardi T."/>
        </authorList>
    </citation>
    <scope>NUCLEOTIDE SEQUENCE</scope>
</reference>
<evidence type="ECO:0000256" key="11">
    <source>
        <dbReference type="SAM" id="Phobius"/>
    </source>
</evidence>
<evidence type="ECO:0000256" key="9">
    <source>
        <dbReference type="PROSITE-ProRule" id="PRU00703"/>
    </source>
</evidence>